<dbReference type="AlphaFoldDB" id="A0AAU9URJ0"/>
<accession>A0AAU9URJ0</accession>
<comment type="caution">
    <text evidence="1">The sequence shown here is derived from an EMBL/GenBank/DDBJ whole genome shotgun (WGS) entry which is preliminary data.</text>
</comment>
<sequence length="106" mass="12652">MATNYLVNVPKQKGRENYNEWTFAAENFLNLEDKLYYIKLSQTIKFYPYYCEMSSLVEKYTLEVPFNCQIKNYSNEVEDTIVSECKTDSTEKNILETQQLLFTERN</sequence>
<dbReference type="EMBL" id="CAKOGL010000022">
    <property type="protein sequence ID" value="CAH2100506.1"/>
    <property type="molecule type" value="Genomic_DNA"/>
</dbReference>
<name>A0AAU9URJ0_EUPED</name>
<proteinExistence type="predicted"/>
<evidence type="ECO:0000313" key="2">
    <source>
        <dbReference type="Proteomes" id="UP001153954"/>
    </source>
</evidence>
<organism evidence="1 2">
    <name type="scientific">Euphydryas editha</name>
    <name type="common">Edith's checkerspot</name>
    <dbReference type="NCBI Taxonomy" id="104508"/>
    <lineage>
        <taxon>Eukaryota</taxon>
        <taxon>Metazoa</taxon>
        <taxon>Ecdysozoa</taxon>
        <taxon>Arthropoda</taxon>
        <taxon>Hexapoda</taxon>
        <taxon>Insecta</taxon>
        <taxon>Pterygota</taxon>
        <taxon>Neoptera</taxon>
        <taxon>Endopterygota</taxon>
        <taxon>Lepidoptera</taxon>
        <taxon>Glossata</taxon>
        <taxon>Ditrysia</taxon>
        <taxon>Papilionoidea</taxon>
        <taxon>Nymphalidae</taxon>
        <taxon>Nymphalinae</taxon>
        <taxon>Euphydryas</taxon>
    </lineage>
</organism>
<keyword evidence="2" id="KW-1185">Reference proteome</keyword>
<gene>
    <name evidence="1" type="ORF">EEDITHA_LOCUS15359</name>
</gene>
<protein>
    <submittedName>
        <fullName evidence="1">Uncharacterized protein</fullName>
    </submittedName>
</protein>
<evidence type="ECO:0000313" key="1">
    <source>
        <dbReference type="EMBL" id="CAH2100506.1"/>
    </source>
</evidence>
<dbReference type="Proteomes" id="UP001153954">
    <property type="component" value="Unassembled WGS sequence"/>
</dbReference>
<reference evidence="1" key="1">
    <citation type="submission" date="2022-03" db="EMBL/GenBank/DDBJ databases">
        <authorList>
            <person name="Tunstrom K."/>
        </authorList>
    </citation>
    <scope>NUCLEOTIDE SEQUENCE</scope>
</reference>